<dbReference type="InterPro" id="IPR016163">
    <property type="entry name" value="Ald_DH_C"/>
</dbReference>
<dbReference type="InterPro" id="IPR016160">
    <property type="entry name" value="Ald_DH_CS_CYS"/>
</dbReference>
<dbReference type="NCBIfam" id="TIGR01722">
    <property type="entry name" value="MMSDH"/>
    <property type="match status" value="1"/>
</dbReference>
<keyword evidence="3" id="KW-0520">NAD</keyword>
<evidence type="ECO:0000313" key="7">
    <source>
        <dbReference type="Proteomes" id="UP001500653"/>
    </source>
</evidence>
<dbReference type="PROSITE" id="PS00070">
    <property type="entry name" value="ALDEHYDE_DEHYDR_CYS"/>
    <property type="match status" value="1"/>
</dbReference>
<dbReference type="PANTHER" id="PTHR43866">
    <property type="entry name" value="MALONATE-SEMIALDEHYDE DEHYDROGENASE"/>
    <property type="match status" value="1"/>
</dbReference>
<dbReference type="EC" id="1.2.1.27" evidence="1"/>
<evidence type="ECO:0000256" key="3">
    <source>
        <dbReference type="ARBA" id="ARBA00023027"/>
    </source>
</evidence>
<dbReference type="EMBL" id="BAAALN010000005">
    <property type="protein sequence ID" value="GAA1235906.1"/>
    <property type="molecule type" value="Genomic_DNA"/>
</dbReference>
<evidence type="ECO:0000256" key="2">
    <source>
        <dbReference type="ARBA" id="ARBA00023002"/>
    </source>
</evidence>
<evidence type="ECO:0000256" key="4">
    <source>
        <dbReference type="SAM" id="MobiDB-lite"/>
    </source>
</evidence>
<sequence>MNNTVGHWSEGKPFQGTAGSHAPITNPASGAVVGQVALASERDAQTVIEAAVAAFPAWRDTSLTRRVAVLFRFRELLNERKGELAEIITREHGKVLSDALGEISRGQEVVEFACGIPHLLKGSYTESASTSVDVFSVRQPVGVVGMISPFNFPAMVPMWFFPIAIAAGNTVVLKPSEKDPSASLWLAELWAEAGLPDGVFNVLQGDKVATDAILDSPDVKAVSFVGSTPIAQYVYSRAAESGKRVQALGGAKNHAVVLPDADLDLAADGLVNAGFGSAGERCMAISVAVAVGGIADDLVDRIRQRAESLKVGDGTRSADMGPLVTREHRDRVASYVNQGEAAGAKVVVDGRAVDPDGGPDGFWLGPTLLDHVSRDMSVYTDEIFGPVLSVVRVETYAQAIDLINSNQYGNGTAIFTSDGGAARHFQNEIEVGMIGINIPIPIPLAYYSFGGWKNSLFGDTHAHGMEGVNFFTRAKTITSRWSDPSHRGIDLGFPSNA</sequence>
<dbReference type="PANTHER" id="PTHR43866:SF4">
    <property type="entry name" value="MALONATE-SEMIALDEHYDE DEHYDROGENASE"/>
    <property type="match status" value="1"/>
</dbReference>
<dbReference type="RefSeq" id="WP_253863286.1">
    <property type="nucleotide sequence ID" value="NZ_BAAALN010000005.1"/>
</dbReference>
<keyword evidence="7" id="KW-1185">Reference proteome</keyword>
<feature type="domain" description="Aldehyde dehydrogenase" evidence="5">
    <location>
        <begin position="20"/>
        <end position="477"/>
    </location>
</feature>
<protein>
    <recommendedName>
        <fullName evidence="1">methylmalonate-semialdehyde dehydrogenase (CoA acylating)</fullName>
        <ecNumber evidence="1">1.2.1.27</ecNumber>
    </recommendedName>
</protein>
<dbReference type="SUPFAM" id="SSF53720">
    <property type="entry name" value="ALDH-like"/>
    <property type="match status" value="1"/>
</dbReference>
<dbReference type="InterPro" id="IPR016162">
    <property type="entry name" value="Ald_DH_N"/>
</dbReference>
<keyword evidence="2" id="KW-0560">Oxidoreductase</keyword>
<dbReference type="Gene3D" id="3.40.605.10">
    <property type="entry name" value="Aldehyde Dehydrogenase, Chain A, domain 1"/>
    <property type="match status" value="1"/>
</dbReference>
<dbReference type="Pfam" id="PF00171">
    <property type="entry name" value="Aldedh"/>
    <property type="match status" value="1"/>
</dbReference>
<reference evidence="6 7" key="1">
    <citation type="journal article" date="2019" name="Int. J. Syst. Evol. Microbiol.">
        <title>The Global Catalogue of Microorganisms (GCM) 10K type strain sequencing project: providing services to taxonomists for standard genome sequencing and annotation.</title>
        <authorList>
            <consortium name="The Broad Institute Genomics Platform"/>
            <consortium name="The Broad Institute Genome Sequencing Center for Infectious Disease"/>
            <person name="Wu L."/>
            <person name="Ma J."/>
        </authorList>
    </citation>
    <scope>NUCLEOTIDE SEQUENCE [LARGE SCALE GENOMIC DNA]</scope>
    <source>
        <strain evidence="6 7">JCM 13023</strain>
    </source>
</reference>
<name>A0ABN1WAM1_9PSEU</name>
<organism evidence="6 7">
    <name type="scientific">Prauserella halophila</name>
    <dbReference type="NCBI Taxonomy" id="185641"/>
    <lineage>
        <taxon>Bacteria</taxon>
        <taxon>Bacillati</taxon>
        <taxon>Actinomycetota</taxon>
        <taxon>Actinomycetes</taxon>
        <taxon>Pseudonocardiales</taxon>
        <taxon>Pseudonocardiaceae</taxon>
        <taxon>Prauserella</taxon>
    </lineage>
</organism>
<dbReference type="InterPro" id="IPR015590">
    <property type="entry name" value="Aldehyde_DH_dom"/>
</dbReference>
<feature type="region of interest" description="Disordered" evidence="4">
    <location>
        <begin position="1"/>
        <end position="21"/>
    </location>
</feature>
<evidence type="ECO:0000259" key="5">
    <source>
        <dbReference type="Pfam" id="PF00171"/>
    </source>
</evidence>
<dbReference type="Gene3D" id="3.40.309.10">
    <property type="entry name" value="Aldehyde Dehydrogenase, Chain A, domain 2"/>
    <property type="match status" value="1"/>
</dbReference>
<evidence type="ECO:0000256" key="1">
    <source>
        <dbReference type="ARBA" id="ARBA00013048"/>
    </source>
</evidence>
<dbReference type="InterPro" id="IPR016161">
    <property type="entry name" value="Ald_DH/histidinol_DH"/>
</dbReference>
<comment type="caution">
    <text evidence="6">The sequence shown here is derived from an EMBL/GenBank/DDBJ whole genome shotgun (WGS) entry which is preliminary data.</text>
</comment>
<dbReference type="CDD" id="cd07085">
    <property type="entry name" value="ALDH_F6_MMSDH"/>
    <property type="match status" value="1"/>
</dbReference>
<evidence type="ECO:0000313" key="6">
    <source>
        <dbReference type="EMBL" id="GAA1235906.1"/>
    </source>
</evidence>
<accession>A0ABN1WAM1</accession>
<dbReference type="InterPro" id="IPR010061">
    <property type="entry name" value="MeMal-semiAld_DH"/>
</dbReference>
<proteinExistence type="predicted"/>
<dbReference type="Proteomes" id="UP001500653">
    <property type="component" value="Unassembled WGS sequence"/>
</dbReference>
<gene>
    <name evidence="6" type="ORF">GCM10009676_19960</name>
</gene>